<dbReference type="SUPFAM" id="SSF51905">
    <property type="entry name" value="FAD/NAD(P)-binding domain"/>
    <property type="match status" value="1"/>
</dbReference>
<dbReference type="InterPro" id="IPR050346">
    <property type="entry name" value="FMO-like"/>
</dbReference>
<dbReference type="OrthoDB" id="66881at2759"/>
<dbReference type="GO" id="GO:0050660">
    <property type="term" value="F:flavin adenine dinucleotide binding"/>
    <property type="evidence" value="ECO:0007669"/>
    <property type="project" value="InterPro"/>
</dbReference>
<dbReference type="InterPro" id="IPR020946">
    <property type="entry name" value="Flavin_mOase-like"/>
</dbReference>
<dbReference type="Pfam" id="PF00743">
    <property type="entry name" value="FMO-like"/>
    <property type="match status" value="2"/>
</dbReference>
<evidence type="ECO:0000313" key="6">
    <source>
        <dbReference type="Proteomes" id="UP000253551"/>
    </source>
</evidence>
<organism evidence="5 6">
    <name type="scientific">Rhizopus stolonifer</name>
    <name type="common">Rhizopus nigricans</name>
    <dbReference type="NCBI Taxonomy" id="4846"/>
    <lineage>
        <taxon>Eukaryota</taxon>
        <taxon>Fungi</taxon>
        <taxon>Fungi incertae sedis</taxon>
        <taxon>Mucoromycota</taxon>
        <taxon>Mucoromycotina</taxon>
        <taxon>Mucoromycetes</taxon>
        <taxon>Mucorales</taxon>
        <taxon>Mucorineae</taxon>
        <taxon>Rhizopodaceae</taxon>
        <taxon>Rhizopus</taxon>
    </lineage>
</organism>
<dbReference type="InterPro" id="IPR036188">
    <property type="entry name" value="FAD/NAD-bd_sf"/>
</dbReference>
<evidence type="ECO:0000256" key="4">
    <source>
        <dbReference type="ARBA" id="ARBA00023002"/>
    </source>
</evidence>
<name>A0A367KPM1_RHIST</name>
<evidence type="ECO:0000256" key="2">
    <source>
        <dbReference type="ARBA" id="ARBA00022630"/>
    </source>
</evidence>
<keyword evidence="4" id="KW-0560">Oxidoreductase</keyword>
<keyword evidence="2" id="KW-0285">Flavoprotein</keyword>
<gene>
    <name evidence="5" type="ORF">CU098_012943</name>
</gene>
<evidence type="ECO:0000256" key="3">
    <source>
        <dbReference type="ARBA" id="ARBA00022827"/>
    </source>
</evidence>
<keyword evidence="6" id="KW-1185">Reference proteome</keyword>
<dbReference type="GO" id="GO:0050661">
    <property type="term" value="F:NADP binding"/>
    <property type="evidence" value="ECO:0007669"/>
    <property type="project" value="InterPro"/>
</dbReference>
<accession>A0A367KPM1</accession>
<proteinExistence type="inferred from homology"/>
<dbReference type="STRING" id="4846.A0A367KPM1"/>
<dbReference type="PRINTS" id="PR00419">
    <property type="entry name" value="ADXRDTASE"/>
</dbReference>
<evidence type="ECO:0008006" key="7">
    <source>
        <dbReference type="Google" id="ProtNLM"/>
    </source>
</evidence>
<evidence type="ECO:0000256" key="1">
    <source>
        <dbReference type="ARBA" id="ARBA00009183"/>
    </source>
</evidence>
<dbReference type="Proteomes" id="UP000253551">
    <property type="component" value="Unassembled WGS sequence"/>
</dbReference>
<comment type="caution">
    <text evidence="5">The sequence shown here is derived from an EMBL/GenBank/DDBJ whole genome shotgun (WGS) entry which is preliminary data.</text>
</comment>
<dbReference type="PANTHER" id="PTHR23023">
    <property type="entry name" value="DIMETHYLANILINE MONOOXYGENASE"/>
    <property type="match status" value="1"/>
</dbReference>
<dbReference type="EMBL" id="PJQM01000761">
    <property type="protein sequence ID" value="RCI04185.1"/>
    <property type="molecule type" value="Genomic_DNA"/>
</dbReference>
<reference evidence="5 6" key="1">
    <citation type="journal article" date="2018" name="G3 (Bethesda)">
        <title>Phylogenetic and Phylogenomic Definition of Rhizopus Species.</title>
        <authorList>
            <person name="Gryganskyi A.P."/>
            <person name="Golan J."/>
            <person name="Dolatabadi S."/>
            <person name="Mondo S."/>
            <person name="Robb S."/>
            <person name="Idnurm A."/>
            <person name="Muszewska A."/>
            <person name="Steczkiewicz K."/>
            <person name="Masonjones S."/>
            <person name="Liao H.L."/>
            <person name="Gajdeczka M.T."/>
            <person name="Anike F."/>
            <person name="Vuek A."/>
            <person name="Anishchenko I.M."/>
            <person name="Voigt K."/>
            <person name="de Hoog G.S."/>
            <person name="Smith M.E."/>
            <person name="Heitman J."/>
            <person name="Vilgalys R."/>
            <person name="Stajich J.E."/>
        </authorList>
    </citation>
    <scope>NUCLEOTIDE SEQUENCE [LARGE SCALE GENOMIC DNA]</scope>
    <source>
        <strain evidence="5 6">LSU 92-RS-03</strain>
    </source>
</reference>
<comment type="similarity">
    <text evidence="1">Belongs to the FMO family.</text>
</comment>
<sequence>MPLENAGGKVQWTTTTAEEHKLIEARQLAQTVAYTPNPQYEFKKAIKKVAIIGAGPAGLPTARHLLEEGLQVKIFERNAASGGTWIFNEDKPINPEFPSEIPTKVVKPSLPPEEVKLPFKKINDIKEVKQELLRLTPPTPCYRSLKNNVPTPLIKYKDFEWRKDTPWFTTHDKILEYLQDYSLHFKLEEITEYNTSVENLTELPNQSGWNVLTKSAVFLEDDKVEIEWKEE</sequence>
<evidence type="ECO:0000313" key="5">
    <source>
        <dbReference type="EMBL" id="RCI04185.1"/>
    </source>
</evidence>
<protein>
    <recommendedName>
        <fullName evidence="7">FAD/NAD(P)-binding domain-containing protein</fullName>
    </recommendedName>
</protein>
<dbReference type="AlphaFoldDB" id="A0A367KPM1"/>
<dbReference type="GO" id="GO:0004499">
    <property type="term" value="F:N,N-dimethylaniline monooxygenase activity"/>
    <property type="evidence" value="ECO:0007669"/>
    <property type="project" value="InterPro"/>
</dbReference>
<dbReference type="Gene3D" id="3.50.50.60">
    <property type="entry name" value="FAD/NAD(P)-binding domain"/>
    <property type="match status" value="1"/>
</dbReference>
<keyword evidence="3" id="KW-0274">FAD</keyword>
<feature type="non-terminal residue" evidence="5">
    <location>
        <position position="231"/>
    </location>
</feature>